<feature type="signal peptide" evidence="2">
    <location>
        <begin position="1"/>
        <end position="19"/>
    </location>
</feature>
<keyword evidence="2" id="KW-0732">Signal</keyword>
<dbReference type="Proteomes" id="UP000683360">
    <property type="component" value="Unassembled WGS sequence"/>
</dbReference>
<organism evidence="3 4">
    <name type="scientific">Mytilus edulis</name>
    <name type="common">Blue mussel</name>
    <dbReference type="NCBI Taxonomy" id="6550"/>
    <lineage>
        <taxon>Eukaryota</taxon>
        <taxon>Metazoa</taxon>
        <taxon>Spiralia</taxon>
        <taxon>Lophotrochozoa</taxon>
        <taxon>Mollusca</taxon>
        <taxon>Bivalvia</taxon>
        <taxon>Autobranchia</taxon>
        <taxon>Pteriomorphia</taxon>
        <taxon>Mytilida</taxon>
        <taxon>Mytiloidea</taxon>
        <taxon>Mytilidae</taxon>
        <taxon>Mytilinae</taxon>
        <taxon>Mytilus</taxon>
    </lineage>
</organism>
<reference evidence="3" key="1">
    <citation type="submission" date="2021-03" db="EMBL/GenBank/DDBJ databases">
        <authorList>
            <person name="Bekaert M."/>
        </authorList>
    </citation>
    <scope>NUCLEOTIDE SEQUENCE</scope>
</reference>
<dbReference type="EMBL" id="CAJPWZ010000153">
    <property type="protein sequence ID" value="CAG2187056.1"/>
    <property type="molecule type" value="Genomic_DNA"/>
</dbReference>
<name>A0A8S3PWK0_MYTED</name>
<keyword evidence="4" id="KW-1185">Reference proteome</keyword>
<keyword evidence="1" id="KW-0175">Coiled coil</keyword>
<sequence length="151" mass="16943">MATFIFVCCFLLLTQNVNAFLLDDKTTPSQNVVAAHQYSTLMGLLSDEMKARKHLEEVVTQLNTEVISKTLNITNNLGQANLIIADLQAKLQNMEIKLEQSVQQQKNGKCCSSSKCFQPSEGQLYHSAKLFIHSAELYYASTKLFYVTSRA</sequence>
<evidence type="ECO:0000313" key="4">
    <source>
        <dbReference type="Proteomes" id="UP000683360"/>
    </source>
</evidence>
<evidence type="ECO:0000256" key="1">
    <source>
        <dbReference type="SAM" id="Coils"/>
    </source>
</evidence>
<feature type="chain" id="PRO_5035776383" evidence="2">
    <location>
        <begin position="20"/>
        <end position="151"/>
    </location>
</feature>
<comment type="caution">
    <text evidence="3">The sequence shown here is derived from an EMBL/GenBank/DDBJ whole genome shotgun (WGS) entry which is preliminary data.</text>
</comment>
<dbReference type="AlphaFoldDB" id="A0A8S3PWK0"/>
<dbReference type="OrthoDB" id="10506859at2759"/>
<protein>
    <submittedName>
        <fullName evidence="3">Uncharacterized protein</fullName>
    </submittedName>
</protein>
<evidence type="ECO:0000256" key="2">
    <source>
        <dbReference type="SAM" id="SignalP"/>
    </source>
</evidence>
<feature type="coiled-coil region" evidence="1">
    <location>
        <begin position="77"/>
        <end position="104"/>
    </location>
</feature>
<proteinExistence type="predicted"/>
<accession>A0A8S3PWK0</accession>
<evidence type="ECO:0000313" key="3">
    <source>
        <dbReference type="EMBL" id="CAG2187056.1"/>
    </source>
</evidence>
<gene>
    <name evidence="3" type="ORF">MEDL_2543</name>
</gene>